<dbReference type="AlphaFoldDB" id="A0A553P8N4"/>
<protein>
    <submittedName>
        <fullName evidence="2">Uncharacterized protein</fullName>
    </submittedName>
</protein>
<keyword evidence="1" id="KW-0812">Transmembrane</keyword>
<accession>A0A553P8N4</accession>
<keyword evidence="3" id="KW-1185">Reference proteome</keyword>
<proteinExistence type="predicted"/>
<gene>
    <name evidence="2" type="ORF">TCAL_15724</name>
</gene>
<organism evidence="2 3">
    <name type="scientific">Tigriopus californicus</name>
    <name type="common">Marine copepod</name>
    <dbReference type="NCBI Taxonomy" id="6832"/>
    <lineage>
        <taxon>Eukaryota</taxon>
        <taxon>Metazoa</taxon>
        <taxon>Ecdysozoa</taxon>
        <taxon>Arthropoda</taxon>
        <taxon>Crustacea</taxon>
        <taxon>Multicrustacea</taxon>
        <taxon>Hexanauplia</taxon>
        <taxon>Copepoda</taxon>
        <taxon>Harpacticoida</taxon>
        <taxon>Harpacticidae</taxon>
        <taxon>Tigriopus</taxon>
    </lineage>
</organism>
<dbReference type="EMBL" id="VCGU01000007">
    <property type="protein sequence ID" value="TRY74043.1"/>
    <property type="molecule type" value="Genomic_DNA"/>
</dbReference>
<evidence type="ECO:0000256" key="1">
    <source>
        <dbReference type="SAM" id="Phobius"/>
    </source>
</evidence>
<keyword evidence="1" id="KW-1133">Transmembrane helix</keyword>
<comment type="caution">
    <text evidence="2">The sequence shown here is derived from an EMBL/GenBank/DDBJ whole genome shotgun (WGS) entry which is preliminary data.</text>
</comment>
<dbReference type="Proteomes" id="UP000318571">
    <property type="component" value="Chromosome 3"/>
</dbReference>
<name>A0A553P8N4_TIGCA</name>
<evidence type="ECO:0000313" key="3">
    <source>
        <dbReference type="Proteomes" id="UP000318571"/>
    </source>
</evidence>
<feature type="transmembrane region" description="Helical" evidence="1">
    <location>
        <begin position="32"/>
        <end position="57"/>
    </location>
</feature>
<evidence type="ECO:0000313" key="2">
    <source>
        <dbReference type="EMBL" id="TRY74043.1"/>
    </source>
</evidence>
<keyword evidence="1" id="KW-0472">Membrane</keyword>
<reference evidence="2 3" key="1">
    <citation type="journal article" date="2018" name="Nat. Ecol. Evol.">
        <title>Genomic signatures of mitonuclear coevolution across populations of Tigriopus californicus.</title>
        <authorList>
            <person name="Barreto F.S."/>
            <person name="Watson E.T."/>
            <person name="Lima T.G."/>
            <person name="Willett C.S."/>
            <person name="Edmands S."/>
            <person name="Li W."/>
            <person name="Burton R.S."/>
        </authorList>
    </citation>
    <scope>NUCLEOTIDE SEQUENCE [LARGE SCALE GENOMIC DNA]</scope>
    <source>
        <strain evidence="2 3">San Diego</strain>
    </source>
</reference>
<sequence>MVTLSDGGASLFLVCRGGRLATKNDSGGASSFVILSPIVLITILTMMVSTLTNLFVFHPKFSSLWVWDP</sequence>